<feature type="domain" description="Peptidoglycan binding-like" evidence="3">
    <location>
        <begin position="2"/>
        <end position="31"/>
    </location>
</feature>
<evidence type="ECO:0000259" key="3">
    <source>
        <dbReference type="Pfam" id="PF01471"/>
    </source>
</evidence>
<evidence type="ECO:0000313" key="4">
    <source>
        <dbReference type="EMBL" id="NDJ16004.1"/>
    </source>
</evidence>
<keyword evidence="2" id="KW-0605">Phycobilisome</keyword>
<dbReference type="GO" id="GO:0016491">
    <property type="term" value="F:oxidoreductase activity"/>
    <property type="evidence" value="ECO:0007669"/>
    <property type="project" value="TreeGrafter"/>
</dbReference>
<dbReference type="AlphaFoldDB" id="A0A8J7YWP8"/>
<sequence length="322" mass="34975">MLGYFNADVNGRYDQRTAKAISQFQQALSLPRVGQPLAKLGQASDPKNLWKSPWVLGGIGGSSLIGATVLALSRRGRRTEDSADEPTLQERFLLPEAPPLSPSLTLTDVAKESAKATSSALPPVESIPIAQAAHQPKERVDGSGEGVTNGAIAAKAKETNVSETTRLPKINIVDELIQELRIPDPAKRQKVIWELGQRGDTRAVQPLVDLMIESDSRQRSLILSALSEIGTRTLKPLTRALAISLQDENADVRKNAIRDLTRVYDMVAQISHLLNQATDDPDKDVQETARWALGQLNRIRSTPTMEALPAVNHSVSAPESLP</sequence>
<dbReference type="InterPro" id="IPR036365">
    <property type="entry name" value="PGBD-like_sf"/>
</dbReference>
<dbReference type="Pfam" id="PF13646">
    <property type="entry name" value="HEAT_2"/>
    <property type="match status" value="2"/>
</dbReference>
<dbReference type="SUPFAM" id="SSF48371">
    <property type="entry name" value="ARM repeat"/>
    <property type="match status" value="1"/>
</dbReference>
<gene>
    <name evidence="4" type="ORF">GS601_01665</name>
</gene>
<evidence type="ECO:0000256" key="1">
    <source>
        <dbReference type="ARBA" id="ARBA00022549"/>
    </source>
</evidence>
<organism evidence="4 5">
    <name type="scientific">Myxacorys almedinensis A</name>
    <dbReference type="NCBI Taxonomy" id="2690445"/>
    <lineage>
        <taxon>Bacteria</taxon>
        <taxon>Bacillati</taxon>
        <taxon>Cyanobacteriota</taxon>
        <taxon>Cyanophyceae</taxon>
        <taxon>Leptolyngbyales</taxon>
        <taxon>Leptolyngbyaceae</taxon>
        <taxon>Myxacorys</taxon>
        <taxon>Myxacorys almedinensis</taxon>
    </lineage>
</organism>
<keyword evidence="5" id="KW-1185">Reference proteome</keyword>
<reference evidence="4" key="1">
    <citation type="submission" date="2019-12" db="EMBL/GenBank/DDBJ databases">
        <title>High-Quality draft genome sequences of three cyanobacteria isolated from the limestone walls of the Old Cathedral of Coimbra.</title>
        <authorList>
            <person name="Tiago I."/>
            <person name="Soares F."/>
            <person name="Portugal A."/>
        </authorList>
    </citation>
    <scope>NUCLEOTIDE SEQUENCE</scope>
    <source>
        <strain evidence="4">A</strain>
    </source>
</reference>
<evidence type="ECO:0000313" key="5">
    <source>
        <dbReference type="Proteomes" id="UP000646053"/>
    </source>
</evidence>
<dbReference type="InterPro" id="IPR011989">
    <property type="entry name" value="ARM-like"/>
</dbReference>
<proteinExistence type="predicted"/>
<dbReference type="Proteomes" id="UP000646053">
    <property type="component" value="Unassembled WGS sequence"/>
</dbReference>
<dbReference type="PANTHER" id="PTHR12697">
    <property type="entry name" value="PBS LYASE HEAT-LIKE PROTEIN"/>
    <property type="match status" value="1"/>
</dbReference>
<evidence type="ECO:0000256" key="2">
    <source>
        <dbReference type="ARBA" id="ARBA00022738"/>
    </source>
</evidence>
<dbReference type="SUPFAM" id="SSF47090">
    <property type="entry name" value="PGBD-like"/>
    <property type="match status" value="1"/>
</dbReference>
<dbReference type="Pfam" id="PF01471">
    <property type="entry name" value="PG_binding_1"/>
    <property type="match status" value="1"/>
</dbReference>
<dbReference type="PANTHER" id="PTHR12697:SF5">
    <property type="entry name" value="DEOXYHYPUSINE HYDROXYLASE"/>
    <property type="match status" value="1"/>
</dbReference>
<name>A0A8J7YWP8_9CYAN</name>
<comment type="caution">
    <text evidence="4">The sequence shown here is derived from an EMBL/GenBank/DDBJ whole genome shotgun (WGS) entry which is preliminary data.</text>
</comment>
<accession>A0A8J7YWP8</accession>
<dbReference type="Gene3D" id="1.25.10.10">
    <property type="entry name" value="Leucine-rich Repeat Variant"/>
    <property type="match status" value="1"/>
</dbReference>
<protein>
    <submittedName>
        <fullName evidence="4">Peptidoglycan-binding protein</fullName>
    </submittedName>
</protein>
<dbReference type="EMBL" id="WVIE01000002">
    <property type="protein sequence ID" value="NDJ16004.1"/>
    <property type="molecule type" value="Genomic_DNA"/>
</dbReference>
<dbReference type="InterPro" id="IPR002477">
    <property type="entry name" value="Peptidoglycan-bd-like"/>
</dbReference>
<dbReference type="GO" id="GO:0030089">
    <property type="term" value="C:phycobilisome"/>
    <property type="evidence" value="ECO:0007669"/>
    <property type="project" value="UniProtKB-KW"/>
</dbReference>
<dbReference type="InterPro" id="IPR016024">
    <property type="entry name" value="ARM-type_fold"/>
</dbReference>
<keyword evidence="1" id="KW-0042">Antenna complex</keyword>